<organism evidence="1 2">
    <name type="scientific">Streptomyces thermocoprophilus</name>
    <dbReference type="NCBI Taxonomy" id="78356"/>
    <lineage>
        <taxon>Bacteria</taxon>
        <taxon>Bacillati</taxon>
        <taxon>Actinomycetota</taxon>
        <taxon>Actinomycetes</taxon>
        <taxon>Kitasatosporales</taxon>
        <taxon>Streptomycetaceae</taxon>
        <taxon>Streptomyces</taxon>
    </lineage>
</organism>
<sequence length="755" mass="83477">MLTYQDVMTVKLSTLTDAAADWDEMAKRFKSLDTSYMEDVQPVASRGGWQGISATVAAVQFANTRSQLQAAQTEAKAIASLLRDAHQQFTTLVGNVKSLVQQAQMADMTVNNNGEVVYDESKLASWRHDPDYSDVLSKQKAAAAAWTKKIKEAVKAVDDADQGVELALREAAGVKSWFGRMIDDVLGEGHSFNGSAVGDIEVYEARQAKYYADQVLSGEELTGDDLKEWERLMRDNSRDKVFSRTYLDSLGVDNVLKLSNKMDDLAYFDDTKNKNQYLQINGGLSDSLATATRVPDFKSADGKHLRYGTKEYFDAFDKWLSTDDARFYTKWRNDLREYGDDKYDLKVAGEKIQIGRGSGQEVRGYQSLVTLMQQGHGYSPQFVADITDDMIALEKEDPDVWDLRGHFSGKEDGWFANDPVDGALGVMSHNPEGAAGYLDPGTSAGKERLDYLLGDGEGSRDWKVTNTTRWQGNIEFTASDELDTDDRKGLGDALAAAAGGVDPNGPRPTAQVRHTDANNRIFFYAMDTLSDQGDDMPESLRDSMAKVMTSHGDKVYPVMGSIGGPASQGIGGLSAEQIMEMTKQVSRSESSYVALNEGMNYWMVRDIHDSTLPPEDTLHRAGHAVGFLEEARYNALKGDKHDYTWDKMWSYHTAGSIVNFVPVLGDLAQRGVDVATSAWIMGEQKRQDAEWTEHNKTTYSLRQGQLDALAEEWYSVNSGWAQTHQGFSFNDGIYDQIGAAANDGNKHADGIAGDQ</sequence>
<dbReference type="RefSeq" id="WP_385860201.1">
    <property type="nucleotide sequence ID" value="NZ_JBHMAR010000069.1"/>
</dbReference>
<dbReference type="InterPro" id="IPR036689">
    <property type="entry name" value="ESAT-6-like_sf"/>
</dbReference>
<evidence type="ECO:0000313" key="2">
    <source>
        <dbReference type="Proteomes" id="UP001589703"/>
    </source>
</evidence>
<proteinExistence type="predicted"/>
<accession>A0ABV5VMK0</accession>
<comment type="caution">
    <text evidence="1">The sequence shown here is derived from an EMBL/GenBank/DDBJ whole genome shotgun (WGS) entry which is preliminary data.</text>
</comment>
<dbReference type="SUPFAM" id="SSF140453">
    <property type="entry name" value="EsxAB dimer-like"/>
    <property type="match status" value="1"/>
</dbReference>
<reference evidence="1 2" key="1">
    <citation type="submission" date="2024-09" db="EMBL/GenBank/DDBJ databases">
        <authorList>
            <person name="Sun Q."/>
            <person name="Mori K."/>
        </authorList>
    </citation>
    <scope>NUCLEOTIDE SEQUENCE [LARGE SCALE GENOMIC DNA]</scope>
    <source>
        <strain evidence="1 2">JCM 10918</strain>
    </source>
</reference>
<dbReference type="EMBL" id="JBHMAR010000069">
    <property type="protein sequence ID" value="MFB9739057.1"/>
    <property type="molecule type" value="Genomic_DNA"/>
</dbReference>
<protein>
    <recommendedName>
        <fullName evidence="3">WXG100 family type VII secretion target</fullName>
    </recommendedName>
</protein>
<keyword evidence="2" id="KW-1185">Reference proteome</keyword>
<name>A0ABV5VMK0_9ACTN</name>
<gene>
    <name evidence="1" type="ORF">ACFFRO_28740</name>
</gene>
<evidence type="ECO:0008006" key="3">
    <source>
        <dbReference type="Google" id="ProtNLM"/>
    </source>
</evidence>
<evidence type="ECO:0000313" key="1">
    <source>
        <dbReference type="EMBL" id="MFB9739057.1"/>
    </source>
</evidence>
<dbReference type="Proteomes" id="UP001589703">
    <property type="component" value="Unassembled WGS sequence"/>
</dbReference>